<feature type="domain" description="G-protein coupled receptors family 1 profile" evidence="12">
    <location>
        <begin position="74"/>
        <end position="419"/>
    </location>
</feature>
<dbReference type="Gene3D" id="1.20.1070.10">
    <property type="entry name" value="Rhodopsin 7-helix transmembrane proteins"/>
    <property type="match status" value="1"/>
</dbReference>
<evidence type="ECO:0000256" key="10">
    <source>
        <dbReference type="SAM" id="MobiDB-lite"/>
    </source>
</evidence>
<sequence>MGTYSGFELATPPAISILTVGVIDDQDDGSGSSRVYGNLSTNVSGWNATHGRNLPKMVVVGIILGLVILLTICGNLLVCVTIATNKKLQNCTNYFVLSLAITDLLLGSVVLPFSAVNTISETWPLGAIFCNVYTSNDVMLCTVSILTLFAISLDRYFAVTTPLRYQQRMTGRVVWQVMAGIWVFSFLMAFLPIHLGWNTPDGSVMNHRHPTSCLFELNKPYVLLVSLGTYFTPLFVMCGVYLKVLRITQHQVKEINKIQKLAGGASTAMLNNSSCCGEDGNSSDGQNGRHFISRSLPNSSGTEHHHHHHHHHHQQQHQQQQQQQHKNSIDHAAGHGRFIHHEHQHLHVRERRHREHRGASDTKATVTLASVVLAFAICWVPYFVLFTAKPFLRSPINVHLDLFCLWLGYVNSSINPFLYAFYNSAFREGFVNVLCRRCPYNRRRRREKQALAFRTYRNQRRGSSSDTSEMSVFRQT</sequence>
<feature type="transmembrane region" description="Helical" evidence="11">
    <location>
        <begin position="364"/>
        <end position="388"/>
    </location>
</feature>
<feature type="transmembrane region" description="Helical" evidence="11">
    <location>
        <begin position="173"/>
        <end position="195"/>
    </location>
</feature>
<evidence type="ECO:0000256" key="9">
    <source>
        <dbReference type="RuleBase" id="RU000688"/>
    </source>
</evidence>
<evidence type="ECO:0000259" key="12">
    <source>
        <dbReference type="PROSITE" id="PS50262"/>
    </source>
</evidence>
<evidence type="ECO:0000256" key="6">
    <source>
        <dbReference type="ARBA" id="ARBA00023136"/>
    </source>
</evidence>
<dbReference type="SUPFAM" id="SSF81321">
    <property type="entry name" value="Family A G protein-coupled receptor-like"/>
    <property type="match status" value="1"/>
</dbReference>
<evidence type="ECO:0000256" key="2">
    <source>
        <dbReference type="ARBA" id="ARBA00022475"/>
    </source>
</evidence>
<keyword evidence="14" id="KW-1185">Reference proteome</keyword>
<dbReference type="PROSITE" id="PS00237">
    <property type="entry name" value="G_PROTEIN_RECEP_F1_1"/>
    <property type="match status" value="1"/>
</dbReference>
<evidence type="ECO:0000313" key="14">
    <source>
        <dbReference type="Proteomes" id="UP001208570"/>
    </source>
</evidence>
<feature type="transmembrane region" description="Helical" evidence="11">
    <location>
        <begin position="57"/>
        <end position="82"/>
    </location>
</feature>
<dbReference type="GO" id="GO:0071880">
    <property type="term" value="P:adenylate cyclase-activating adrenergic receptor signaling pathway"/>
    <property type="evidence" value="ECO:0007669"/>
    <property type="project" value="TreeGrafter"/>
</dbReference>
<protein>
    <recommendedName>
        <fullName evidence="12">G-protein coupled receptors family 1 profile domain-containing protein</fullName>
    </recommendedName>
</protein>
<feature type="transmembrane region" description="Helical" evidence="11">
    <location>
        <begin position="221"/>
        <end position="242"/>
    </location>
</feature>
<dbReference type="PRINTS" id="PR00237">
    <property type="entry name" value="GPCRRHODOPSN"/>
</dbReference>
<feature type="region of interest" description="Disordered" evidence="10">
    <location>
        <begin position="277"/>
        <end position="329"/>
    </location>
</feature>
<dbReference type="GO" id="GO:0004930">
    <property type="term" value="F:G protein-coupled receptor activity"/>
    <property type="evidence" value="ECO:0007669"/>
    <property type="project" value="UniProtKB-KW"/>
</dbReference>
<keyword evidence="8 9" id="KW-0807">Transducer</keyword>
<dbReference type="PRINTS" id="PR01102">
    <property type="entry name" value="5HT6RECEPTR"/>
</dbReference>
<comment type="caution">
    <text evidence="13">The sequence shown here is derived from an EMBL/GenBank/DDBJ whole genome shotgun (WGS) entry which is preliminary data.</text>
</comment>
<comment type="similarity">
    <text evidence="9">Belongs to the G-protein coupled receptor 1 family.</text>
</comment>
<evidence type="ECO:0000256" key="11">
    <source>
        <dbReference type="SAM" id="Phobius"/>
    </source>
</evidence>
<feature type="transmembrane region" description="Helical" evidence="11">
    <location>
        <begin position="400"/>
        <end position="422"/>
    </location>
</feature>
<dbReference type="GO" id="GO:0005886">
    <property type="term" value="C:plasma membrane"/>
    <property type="evidence" value="ECO:0007669"/>
    <property type="project" value="UniProtKB-SubCell"/>
</dbReference>
<dbReference type="EMBL" id="JAODUP010000954">
    <property type="protein sequence ID" value="KAK2142435.1"/>
    <property type="molecule type" value="Genomic_DNA"/>
</dbReference>
<gene>
    <name evidence="13" type="ORF">LSH36_954g00011</name>
</gene>
<feature type="transmembrane region" description="Helical" evidence="11">
    <location>
        <begin position="94"/>
        <end position="113"/>
    </location>
</feature>
<keyword evidence="6 11" id="KW-0472">Membrane</keyword>
<evidence type="ECO:0000256" key="1">
    <source>
        <dbReference type="ARBA" id="ARBA00004651"/>
    </source>
</evidence>
<evidence type="ECO:0000256" key="4">
    <source>
        <dbReference type="ARBA" id="ARBA00022989"/>
    </source>
</evidence>
<comment type="subcellular location">
    <subcellularLocation>
        <location evidence="1">Cell membrane</location>
        <topology evidence="1">Multi-pass membrane protein</topology>
    </subcellularLocation>
</comment>
<keyword evidence="3 9" id="KW-0812">Transmembrane</keyword>
<dbReference type="GO" id="GO:0043410">
    <property type="term" value="P:positive regulation of MAPK cascade"/>
    <property type="evidence" value="ECO:0007669"/>
    <property type="project" value="TreeGrafter"/>
</dbReference>
<evidence type="ECO:0000256" key="3">
    <source>
        <dbReference type="ARBA" id="ARBA00022692"/>
    </source>
</evidence>
<dbReference type="InterPro" id="IPR000276">
    <property type="entry name" value="GPCR_Rhodpsn"/>
</dbReference>
<dbReference type="AlphaFoldDB" id="A0AAD9MR65"/>
<dbReference type="PROSITE" id="PS50262">
    <property type="entry name" value="G_PROTEIN_RECEP_F1_2"/>
    <property type="match status" value="1"/>
</dbReference>
<evidence type="ECO:0000256" key="8">
    <source>
        <dbReference type="ARBA" id="ARBA00023224"/>
    </source>
</evidence>
<evidence type="ECO:0000256" key="7">
    <source>
        <dbReference type="ARBA" id="ARBA00023170"/>
    </source>
</evidence>
<feature type="compositionally biased region" description="Polar residues" evidence="10">
    <location>
        <begin position="277"/>
        <end position="286"/>
    </location>
</feature>
<organism evidence="13 14">
    <name type="scientific">Paralvinella palmiformis</name>
    <dbReference type="NCBI Taxonomy" id="53620"/>
    <lineage>
        <taxon>Eukaryota</taxon>
        <taxon>Metazoa</taxon>
        <taxon>Spiralia</taxon>
        <taxon>Lophotrochozoa</taxon>
        <taxon>Annelida</taxon>
        <taxon>Polychaeta</taxon>
        <taxon>Sedentaria</taxon>
        <taxon>Canalipalpata</taxon>
        <taxon>Terebellida</taxon>
        <taxon>Terebelliformia</taxon>
        <taxon>Alvinellidae</taxon>
        <taxon>Paralvinella</taxon>
    </lineage>
</organism>
<feature type="transmembrane region" description="Helical" evidence="11">
    <location>
        <begin position="133"/>
        <end position="153"/>
    </location>
</feature>
<feature type="region of interest" description="Disordered" evidence="10">
    <location>
        <begin position="457"/>
        <end position="476"/>
    </location>
</feature>
<dbReference type="Pfam" id="PF00001">
    <property type="entry name" value="7tm_1"/>
    <property type="match status" value="1"/>
</dbReference>
<reference evidence="13" key="1">
    <citation type="journal article" date="2023" name="Mol. Biol. Evol.">
        <title>Third-Generation Sequencing Reveals the Adaptive Role of the Epigenome in Three Deep-Sea Polychaetes.</title>
        <authorList>
            <person name="Perez M."/>
            <person name="Aroh O."/>
            <person name="Sun Y."/>
            <person name="Lan Y."/>
            <person name="Juniper S.K."/>
            <person name="Young C.R."/>
            <person name="Angers B."/>
            <person name="Qian P.Y."/>
        </authorList>
    </citation>
    <scope>NUCLEOTIDE SEQUENCE</scope>
    <source>
        <strain evidence="13">P08H-3</strain>
    </source>
</reference>
<name>A0AAD9MR65_9ANNE</name>
<evidence type="ECO:0000256" key="5">
    <source>
        <dbReference type="ARBA" id="ARBA00023040"/>
    </source>
</evidence>
<feature type="compositionally biased region" description="Polar residues" evidence="10">
    <location>
        <begin position="461"/>
        <end position="476"/>
    </location>
</feature>
<dbReference type="PANTHER" id="PTHR24248:SF163">
    <property type="entry name" value="HISTAMINE H2 RECEPTOR-LIKE"/>
    <property type="match status" value="1"/>
</dbReference>
<keyword evidence="2" id="KW-1003">Cell membrane</keyword>
<feature type="compositionally biased region" description="Basic residues" evidence="10">
    <location>
        <begin position="304"/>
        <end position="315"/>
    </location>
</feature>
<keyword evidence="7 9" id="KW-0675">Receptor</keyword>
<dbReference type="Proteomes" id="UP001208570">
    <property type="component" value="Unassembled WGS sequence"/>
</dbReference>
<feature type="compositionally biased region" description="Low complexity" evidence="10">
    <location>
        <begin position="316"/>
        <end position="325"/>
    </location>
</feature>
<dbReference type="InterPro" id="IPR017452">
    <property type="entry name" value="GPCR_Rhodpsn_7TM"/>
</dbReference>
<accession>A0AAD9MR65</accession>
<evidence type="ECO:0000313" key="13">
    <source>
        <dbReference type="EMBL" id="KAK2142435.1"/>
    </source>
</evidence>
<dbReference type="SMART" id="SM01381">
    <property type="entry name" value="7TM_GPCR_Srsx"/>
    <property type="match status" value="1"/>
</dbReference>
<keyword evidence="5 9" id="KW-0297">G-protein coupled receptor</keyword>
<proteinExistence type="inferred from homology"/>
<keyword evidence="4 11" id="KW-1133">Transmembrane helix</keyword>
<dbReference type="PANTHER" id="PTHR24248">
    <property type="entry name" value="ADRENERGIC RECEPTOR-RELATED G-PROTEIN COUPLED RECEPTOR"/>
    <property type="match status" value="1"/>
</dbReference>